<reference evidence="11 12" key="1">
    <citation type="submission" date="2019-01" db="EMBL/GenBank/DDBJ databases">
        <title>Sequencing of cultivated peanut Arachis hypogaea provides insights into genome evolution and oil improvement.</title>
        <authorList>
            <person name="Chen X."/>
        </authorList>
    </citation>
    <scope>NUCLEOTIDE SEQUENCE [LARGE SCALE GENOMIC DNA]</scope>
    <source>
        <strain evidence="12">cv. Fuhuasheng</strain>
        <tissue evidence="11">Leaves</tissue>
    </source>
</reference>
<name>A0A445CKJ9_ARAHY</name>
<organism evidence="11 12">
    <name type="scientific">Arachis hypogaea</name>
    <name type="common">Peanut</name>
    <dbReference type="NCBI Taxonomy" id="3818"/>
    <lineage>
        <taxon>Eukaryota</taxon>
        <taxon>Viridiplantae</taxon>
        <taxon>Streptophyta</taxon>
        <taxon>Embryophyta</taxon>
        <taxon>Tracheophyta</taxon>
        <taxon>Spermatophyta</taxon>
        <taxon>Magnoliopsida</taxon>
        <taxon>eudicotyledons</taxon>
        <taxon>Gunneridae</taxon>
        <taxon>Pentapetalae</taxon>
        <taxon>rosids</taxon>
        <taxon>fabids</taxon>
        <taxon>Fabales</taxon>
        <taxon>Fabaceae</taxon>
        <taxon>Papilionoideae</taxon>
        <taxon>50 kb inversion clade</taxon>
        <taxon>dalbergioids sensu lato</taxon>
        <taxon>Dalbergieae</taxon>
        <taxon>Pterocarpus clade</taxon>
        <taxon>Arachis</taxon>
    </lineage>
</organism>
<dbReference type="Gramene" id="arahy.Tifrunner.gnm2.ann2.Ah06g138500.1">
    <property type="protein sequence ID" value="arahy.Tifrunner.gnm2.ann2.Ah06g138500.1-CDS"/>
    <property type="gene ID" value="arahy.Tifrunner.gnm2.ann2.Ah06g138500"/>
</dbReference>
<keyword evidence="4" id="KW-0336">GPI-anchor</keyword>
<keyword evidence="6" id="KW-1015">Disulfide bond</keyword>
<comment type="subcellular location">
    <subcellularLocation>
        <location evidence="1">Cell membrane</location>
        <topology evidence="1">Lipid-anchor</topology>
        <topology evidence="1">GPI-anchor</topology>
    </subcellularLocation>
</comment>
<dbReference type="AlphaFoldDB" id="A0A445CKJ9"/>
<evidence type="ECO:0000256" key="8">
    <source>
        <dbReference type="ARBA" id="ARBA00023288"/>
    </source>
</evidence>
<evidence type="ECO:0000256" key="4">
    <source>
        <dbReference type="ARBA" id="ARBA00022622"/>
    </source>
</evidence>
<evidence type="ECO:0000256" key="7">
    <source>
        <dbReference type="ARBA" id="ARBA00023180"/>
    </source>
</evidence>
<evidence type="ECO:0000256" key="5">
    <source>
        <dbReference type="ARBA" id="ARBA00022729"/>
    </source>
</evidence>
<keyword evidence="5 9" id="KW-0732">Signal</keyword>
<sequence>MKMMLPSAIITTTFLLMTSTIKMVDCQTQNSIACTISMMSSITPCANFITGSGNNNGGVTPPSSTCCDSLRALMSSSMDCACKVLSANAPNLQLPITQAVAISLATACNINGLSAHCKGEVVEAESRAKTP</sequence>
<dbReference type="Pfam" id="PF14368">
    <property type="entry name" value="LTP_2"/>
    <property type="match status" value="1"/>
</dbReference>
<feature type="chain" id="PRO_5019532237" description="Bifunctional inhibitor/plant lipid transfer protein/seed storage helical domain-containing protein" evidence="9">
    <location>
        <begin position="27"/>
        <end position="131"/>
    </location>
</feature>
<dbReference type="PANTHER" id="PTHR33044">
    <property type="entry name" value="BIFUNCTIONAL INHIBITOR/LIPID-TRANSFER PROTEIN/SEED STORAGE 2S ALBUMIN SUPERFAMILY PROTEIN-RELATED"/>
    <property type="match status" value="1"/>
</dbReference>
<protein>
    <recommendedName>
        <fullName evidence="10">Bifunctional inhibitor/plant lipid transfer protein/seed storage helical domain-containing protein</fullName>
    </recommendedName>
</protein>
<evidence type="ECO:0000313" key="12">
    <source>
        <dbReference type="Proteomes" id="UP000289738"/>
    </source>
</evidence>
<dbReference type="InterPro" id="IPR036312">
    <property type="entry name" value="Bifun_inhib/LTP/seed_sf"/>
</dbReference>
<keyword evidence="12" id="KW-1185">Reference proteome</keyword>
<evidence type="ECO:0000256" key="1">
    <source>
        <dbReference type="ARBA" id="ARBA00004609"/>
    </source>
</evidence>
<comment type="similarity">
    <text evidence="2">Belongs to the plant LTP family.</text>
</comment>
<keyword evidence="3" id="KW-1003">Cell membrane</keyword>
<dbReference type="Proteomes" id="UP000289738">
    <property type="component" value="Chromosome A06"/>
</dbReference>
<dbReference type="EMBL" id="SDMP01000006">
    <property type="protein sequence ID" value="RYR51451.1"/>
    <property type="molecule type" value="Genomic_DNA"/>
</dbReference>
<keyword evidence="4" id="KW-0472">Membrane</keyword>
<gene>
    <name evidence="11" type="ORF">Ahy_A06g026467</name>
</gene>
<evidence type="ECO:0000256" key="9">
    <source>
        <dbReference type="SAM" id="SignalP"/>
    </source>
</evidence>
<evidence type="ECO:0000313" key="11">
    <source>
        <dbReference type="EMBL" id="RYR51451.1"/>
    </source>
</evidence>
<comment type="caution">
    <text evidence="11">The sequence shown here is derived from an EMBL/GenBank/DDBJ whole genome shotgun (WGS) entry which is preliminary data.</text>
</comment>
<evidence type="ECO:0000256" key="2">
    <source>
        <dbReference type="ARBA" id="ARBA00009748"/>
    </source>
</evidence>
<evidence type="ECO:0000256" key="3">
    <source>
        <dbReference type="ARBA" id="ARBA00022475"/>
    </source>
</evidence>
<evidence type="ECO:0000259" key="10">
    <source>
        <dbReference type="SMART" id="SM00499"/>
    </source>
</evidence>
<dbReference type="GO" id="GO:0005886">
    <property type="term" value="C:plasma membrane"/>
    <property type="evidence" value="ECO:0007669"/>
    <property type="project" value="UniProtKB-SubCell"/>
</dbReference>
<accession>A0A445CKJ9</accession>
<proteinExistence type="inferred from homology"/>
<keyword evidence="7" id="KW-0325">Glycoprotein</keyword>
<dbReference type="Gene3D" id="1.10.110.10">
    <property type="entry name" value="Plant lipid-transfer and hydrophobic proteins"/>
    <property type="match status" value="1"/>
</dbReference>
<dbReference type="STRING" id="3818.A0A445CKJ9"/>
<feature type="domain" description="Bifunctional inhibitor/plant lipid transfer protein/seed storage helical" evidence="10">
    <location>
        <begin position="34"/>
        <end position="117"/>
    </location>
</feature>
<evidence type="ECO:0000256" key="6">
    <source>
        <dbReference type="ARBA" id="ARBA00023157"/>
    </source>
</evidence>
<dbReference type="GO" id="GO:0098552">
    <property type="term" value="C:side of membrane"/>
    <property type="evidence" value="ECO:0007669"/>
    <property type="project" value="UniProtKB-KW"/>
</dbReference>
<feature type="signal peptide" evidence="9">
    <location>
        <begin position="1"/>
        <end position="26"/>
    </location>
</feature>
<dbReference type="InterPro" id="IPR016140">
    <property type="entry name" value="Bifunc_inhib/LTP/seed_store"/>
</dbReference>
<dbReference type="SMART" id="SM00499">
    <property type="entry name" value="AAI"/>
    <property type="match status" value="1"/>
</dbReference>
<keyword evidence="8" id="KW-0449">Lipoprotein</keyword>
<dbReference type="SUPFAM" id="SSF47699">
    <property type="entry name" value="Bifunctional inhibitor/lipid-transfer protein/seed storage 2S albumin"/>
    <property type="match status" value="1"/>
</dbReference>
<dbReference type="CDD" id="cd00010">
    <property type="entry name" value="AAI_LTSS"/>
    <property type="match status" value="1"/>
</dbReference>
<dbReference type="InterPro" id="IPR043325">
    <property type="entry name" value="LTSS"/>
</dbReference>